<dbReference type="AlphaFoldDB" id="A0A0S4THC1"/>
<dbReference type="Proteomes" id="UP000199752">
    <property type="component" value="Chromosome 6"/>
</dbReference>
<organism evidence="2">
    <name type="scientific">Cryptosporidium hominis</name>
    <dbReference type="NCBI Taxonomy" id="237895"/>
    <lineage>
        <taxon>Eukaryota</taxon>
        <taxon>Sar</taxon>
        <taxon>Alveolata</taxon>
        <taxon>Apicomplexa</taxon>
        <taxon>Conoidasida</taxon>
        <taxon>Coccidia</taxon>
        <taxon>Eucoccidiorida</taxon>
        <taxon>Eimeriorina</taxon>
        <taxon>Cryptosporidiidae</taxon>
        <taxon>Cryptosporidium</taxon>
    </lineage>
</organism>
<gene>
    <name evidence="2" type="ORF">CHUDEA6_2890</name>
    <name evidence="3" type="ORF">GY17_00000298</name>
</gene>
<evidence type="ECO:0000256" key="1">
    <source>
        <dbReference type="SAM" id="MobiDB-lite"/>
    </source>
</evidence>
<reference evidence="3 4" key="3">
    <citation type="submission" date="2017-10" db="EMBL/GenBank/DDBJ databases">
        <title>Consistent, comparative and evidence-based genome annotation and re-annotation for the closely-related species, Cryptosporidium parvum, C. hominis and C. tyzzeri.</title>
        <authorList>
            <person name="Baptista R.P."/>
            <person name="Li Y."/>
            <person name="Sateriale A."/>
            <person name="Striepen B."/>
            <person name="Kissinger J.C."/>
        </authorList>
    </citation>
    <scope>NUCLEOTIDE SEQUENCE [LARGE SCALE GENOMIC DNA]</scope>
    <source>
        <strain evidence="3">30976</strain>
    </source>
</reference>
<evidence type="ECO:0000313" key="4">
    <source>
        <dbReference type="Proteomes" id="UP001429100"/>
    </source>
</evidence>
<dbReference type="VEuPathDB" id="CryptoDB:Chro.60334"/>
<reference evidence="3 4" key="1">
    <citation type="submission" date="2014-11" db="EMBL/GenBank/DDBJ databases">
        <title>Comparative genomic analysis of Cryptosporidium hominis reveals occurrence of genetic recombination in virulent subtypes.</title>
        <authorList>
            <person name="Guo Y."/>
            <person name="Tang K."/>
            <person name="Frace M."/>
            <person name="Li N."/>
            <person name="Roellig D.M."/>
            <person name="Sammons S."/>
            <person name="Knipe K."/>
            <person name="Rowe L."/>
            <person name="Feng Y."/>
            <person name="Xiao L."/>
        </authorList>
    </citation>
    <scope>NUCLEOTIDE SEQUENCE [LARGE SCALE GENOMIC DNA]</scope>
    <source>
        <strain evidence="3">30976</strain>
    </source>
</reference>
<dbReference type="VEuPathDB" id="CryptoDB:CHUDEA6_2890"/>
<reference evidence="2" key="2">
    <citation type="submission" date="2015-08" db="EMBL/GenBank/DDBJ databases">
        <authorList>
            <person name="Babu N.S."/>
            <person name="Beckwith C.J."/>
            <person name="Beseler K.G."/>
            <person name="Brison A."/>
            <person name="Carone J.V."/>
            <person name="Caskin T.P."/>
            <person name="Diamond M."/>
            <person name="Durham M.E."/>
            <person name="Foxe J.M."/>
            <person name="Go M."/>
            <person name="Henderson B.A."/>
            <person name="Jones I.B."/>
            <person name="McGettigan J.A."/>
            <person name="Micheletti S.J."/>
            <person name="Nasrallah M.E."/>
            <person name="Ortiz D."/>
            <person name="Piller C.R."/>
            <person name="Privatt S.R."/>
            <person name="Schneider S.L."/>
            <person name="Sharp S."/>
            <person name="Smith T.C."/>
            <person name="Stanton J.D."/>
            <person name="Ullery H.E."/>
            <person name="Wilson R.J."/>
            <person name="Serrano M.G."/>
            <person name="Buck G."/>
            <person name="Lee V."/>
            <person name="Wang Y."/>
            <person name="Carvalho R."/>
            <person name="Voegtly L."/>
            <person name="Shi R."/>
            <person name="Duckworth R."/>
            <person name="Johnson A."/>
            <person name="Loviza R."/>
            <person name="Walstead R."/>
            <person name="Shah Z."/>
            <person name="Kiflezghi M."/>
            <person name="Wade K."/>
            <person name="Ball S.L."/>
            <person name="Bradley K.W."/>
            <person name="Asai D.J."/>
            <person name="Bowman C.A."/>
            <person name="Russell D.A."/>
            <person name="Pope W.H."/>
            <person name="Jacobs-Sera D."/>
            <person name="Hendrix R.W."/>
            <person name="Hatfull G.F."/>
        </authorList>
    </citation>
    <scope>NUCLEOTIDE SEQUENCE [LARGE SCALE GENOMIC DNA]</scope>
</reference>
<protein>
    <submittedName>
        <fullName evidence="2">Uncharacterized protein</fullName>
    </submittedName>
</protein>
<dbReference type="Proteomes" id="UP001429100">
    <property type="component" value="Unassembled WGS sequence"/>
</dbReference>
<name>A0A0S4THC1_CRYHO</name>
<dbReference type="VEuPathDB" id="CryptoDB:ChTU502y2012_379g0105"/>
<dbReference type="OrthoDB" id="338775at2759"/>
<sequence length="406" mass="47123">MSHIRPVIKLKGIEQIWKNSTDILSFEETSIIQKSLKHMSNEIKELKECKQSLSYSEVVDIYKRFGDLINCFVTHFDFNRVKIFSQRRSIAKYSYHILICIINIIEDKSFQLDKESLVKSCQICLNYYFPSKAIKQMESNSNKSEFDLNSSSQRFDLNRSQDLCSTPPRSSVSMDISSFLPNPSPFNLSLISPGSSSISIHQQPITRYNSSENCLSEYTNLHIQNNQEEPFSCESEFFPNEFQLPMPIEEAKRRLREKLLRKEISDMKKQKNKEPDYQSDYSNLSSPLKSKSLLHSWGSEQSDKSELHIEDLAGASSENPYKSNKVVNIKHNLQTQSDFWESTKVAAQLAETLPEPHRTRRIRKEIYQQSIERSVELLKSLGICRNFRPSVLTKTMIHTVECIIDY</sequence>
<keyword evidence="4" id="KW-1185">Reference proteome</keyword>
<feature type="region of interest" description="Disordered" evidence="1">
    <location>
        <begin position="265"/>
        <end position="285"/>
    </location>
</feature>
<dbReference type="EMBL" id="LN877952">
    <property type="protein sequence ID" value="CUV06714.1"/>
    <property type="molecule type" value="Genomic_DNA"/>
</dbReference>
<feature type="compositionally biased region" description="Basic and acidic residues" evidence="1">
    <location>
        <begin position="265"/>
        <end position="276"/>
    </location>
</feature>
<evidence type="ECO:0000313" key="3">
    <source>
        <dbReference type="EMBL" id="PPS97607.1"/>
    </source>
</evidence>
<dbReference type="EMBL" id="JTAI01000007">
    <property type="protein sequence ID" value="PPS97607.1"/>
    <property type="molecule type" value="Genomic_DNA"/>
</dbReference>
<proteinExistence type="predicted"/>
<accession>A0A0S4THC1</accession>
<evidence type="ECO:0000313" key="2">
    <source>
        <dbReference type="EMBL" id="CUV06714.1"/>
    </source>
</evidence>
<dbReference type="VEuPathDB" id="CryptoDB:GY17_00000298"/>